<evidence type="ECO:0000313" key="5">
    <source>
        <dbReference type="EMBL" id="ADD05691.1"/>
    </source>
</evidence>
<accession>D3SW30</accession>
<reference evidence="5 7" key="2">
    <citation type="journal article" date="2012" name="BMC Genomics">
        <title>A comparative genomics perspective on the genetic content of the alkaliphilic haloarchaeon Natrialba magadii ATCC 43099T.</title>
        <authorList>
            <person name="Siddaramappa S."/>
            <person name="Challacombe J.F."/>
            <person name="Decastro R.E."/>
            <person name="Pfeiffer F."/>
            <person name="Sastre D.E."/>
            <person name="Gimenez M.I."/>
            <person name="Paggi R.A."/>
            <person name="Detter J.C."/>
            <person name="Davenport K.W."/>
            <person name="Goodwin L.A."/>
            <person name="Kyrpides N."/>
            <person name="Tapia R."/>
            <person name="Pitluck S."/>
            <person name="Lucas S."/>
            <person name="Woyke T."/>
            <person name="Maupin-Furlow J.A."/>
        </authorList>
    </citation>
    <scope>NUCLEOTIDE SEQUENCE [LARGE SCALE GENOMIC DNA]</scope>
    <source>
        <strain evidence="5">ATCC 43099</strain>
        <strain evidence="7">ATCC 43099 / DSM 3394 / CCM 3739 / CIP 104546 / IAM 13178 / JCM 8861 / NBRC 102185 / NCIMB 2190 / MS3</strain>
    </source>
</reference>
<dbReference type="PaxDb" id="547559-Nmag_2122"/>
<dbReference type="InterPro" id="IPR034733">
    <property type="entry name" value="AcCoA_carboxyl_beta"/>
</dbReference>
<protein>
    <submittedName>
        <fullName evidence="5 6">Propionyl-CoA carboxylase</fullName>
        <ecNumber evidence="5">6.4.1.3</ecNumber>
    </submittedName>
</protein>
<dbReference type="InterPro" id="IPR045190">
    <property type="entry name" value="MCCB/AccD1-like"/>
</dbReference>
<dbReference type="GO" id="GO:0006552">
    <property type="term" value="P:L-leucine catabolic process"/>
    <property type="evidence" value="ECO:0007669"/>
    <property type="project" value="TreeGrafter"/>
</dbReference>
<reference evidence="6 8" key="3">
    <citation type="journal article" date="2014" name="PLoS Genet.">
        <title>Phylogenetically driven sequencing of extremely halophilic archaea reveals strategies for static and dynamic osmo-response.</title>
        <authorList>
            <person name="Becker E.A."/>
            <person name="Seitzer P.M."/>
            <person name="Tritt A."/>
            <person name="Larsen D."/>
            <person name="Krusor M."/>
            <person name="Yao A.I."/>
            <person name="Wu D."/>
            <person name="Madern D."/>
            <person name="Eisen J.A."/>
            <person name="Darling A.E."/>
            <person name="Facciotti M.T."/>
        </authorList>
    </citation>
    <scope>NUCLEOTIDE SEQUENCE [LARGE SCALE GENOMIC DNA]</scope>
    <source>
        <strain evidence="8">ATCC 43099 / DSM 3394 / CCM 3739 / CIP 104546 / IAM 13178 / JCM 8861 / NBRC 102185 / NCIMB 2190 / MS3</strain>
        <strain evidence="6">MS-3</strain>
    </source>
</reference>
<dbReference type="Pfam" id="PF01039">
    <property type="entry name" value="Carboxyl_trans"/>
    <property type="match status" value="1"/>
</dbReference>
<reference evidence="7" key="1">
    <citation type="submission" date="2010-02" db="EMBL/GenBank/DDBJ databases">
        <title>Complete sequence of chromosome of Natrialba magadii ATCC 43099.</title>
        <authorList>
            <consortium name="US DOE Joint Genome Institute"/>
            <person name="Lucas S."/>
            <person name="Copeland A."/>
            <person name="Lapidus A."/>
            <person name="Cheng J.-F."/>
            <person name="Bruce D."/>
            <person name="Goodwin L."/>
            <person name="Pitluck S."/>
            <person name="Davenport K."/>
            <person name="Saunders E."/>
            <person name="Detter J.C."/>
            <person name="Han C."/>
            <person name="Tapia R."/>
            <person name="Land M."/>
            <person name="Hauser L."/>
            <person name="Kyrpides N."/>
            <person name="Mikhailova N."/>
            <person name="De Castro R.E."/>
            <person name="Maupin-Furlow J.A."/>
            <person name="Woyke T."/>
        </authorList>
    </citation>
    <scope>NUCLEOTIDE SEQUENCE [LARGE SCALE GENOMIC DNA]</scope>
    <source>
        <strain evidence="7">ATCC 43099 / DSM 3394 / CCM 3739 / CIP 104546 / IAM 13178 / JCM 8861 / NBRC 102185 / NCIMB 2190 / MS3</strain>
    </source>
</reference>
<sequence>MTIDLKLRISDAAAQDESEVQAVASALAEHFGEDVELYTQSGEDLLASASAPTGAASGGSGGSGAAGSGSGSGSGPVQSAGRSRDRSRAADDLGPTEREELLREEIEEILEGGPEKYKERLPDQGKLFVRDRLDLWFGDDGGTDEGSSDSEAGGSESGNTIKFEDGKFANFDAEDDLPADGLITGAAEFEGRDLHFMANDFTVKAGSMAEKGVEKFLRMQQRALKTGRPVLYLMDSSGGRIDQQTGFFANREGIGKYYYNHSMLSGRVPQICVLYGPCIAGAAYTPVFADFTIMVRDVSAMAIASPRMVEMVTGENIDLQDLGGPDVHAQHSGSADLIAEDEEHARELVAKLISYLPDNSDEKPPQTAGTAPRLSPEGIDAVVPQEPNRGYDMFNVIERVVDADSVLELRPEYGKEIITAFARIDGRPVGIVANQPNHRAGAIFPDAAEKAAEFIWTCDAYDVPLLYLCDTPGFMAGSQVEKDGILEQGKKMIYATSSATVPKQSVVVRKAYGAGIYAMSGPAYDPESVIGLPSGEIAIMGPEAAINAVYANRLADIDDLEERAEREQELREEYREDIDIHRMASEVVVDEIVPPSSLREELENRFEFYETVEKDIPDKKHGTIL</sequence>
<dbReference type="GeneID" id="8824965"/>
<dbReference type="GO" id="GO:0004658">
    <property type="term" value="F:propionyl-CoA carboxylase activity"/>
    <property type="evidence" value="ECO:0007669"/>
    <property type="project" value="UniProtKB-EC"/>
</dbReference>
<dbReference type="PATRIC" id="fig|547559.17.peg.1934"/>
<name>D3SW30_NATMM</name>
<dbReference type="OrthoDB" id="30579at2157"/>
<dbReference type="EMBL" id="CP001932">
    <property type="protein sequence ID" value="ADD05691.1"/>
    <property type="molecule type" value="Genomic_DNA"/>
</dbReference>
<dbReference type="PROSITE" id="PS50989">
    <property type="entry name" value="COA_CT_CTER"/>
    <property type="match status" value="1"/>
</dbReference>
<feature type="domain" description="CoA carboxyltransferase C-terminal" evidence="4">
    <location>
        <begin position="378"/>
        <end position="622"/>
    </location>
</feature>
<feature type="compositionally biased region" description="Basic and acidic residues" evidence="2">
    <location>
        <begin position="82"/>
        <end position="102"/>
    </location>
</feature>
<dbReference type="Proteomes" id="UP000001879">
    <property type="component" value="Chromosome"/>
</dbReference>
<feature type="compositionally biased region" description="Low complexity" evidence="2">
    <location>
        <begin position="149"/>
        <end position="158"/>
    </location>
</feature>
<feature type="region of interest" description="Disordered" evidence="2">
    <location>
        <begin position="357"/>
        <end position="378"/>
    </location>
</feature>
<evidence type="ECO:0000259" key="3">
    <source>
        <dbReference type="PROSITE" id="PS50980"/>
    </source>
</evidence>
<dbReference type="GO" id="GO:0004485">
    <property type="term" value="F:methylcrotonoyl-CoA carboxylase activity"/>
    <property type="evidence" value="ECO:0007669"/>
    <property type="project" value="TreeGrafter"/>
</dbReference>
<evidence type="ECO:0000256" key="1">
    <source>
        <dbReference type="SAM" id="Coils"/>
    </source>
</evidence>
<dbReference type="EMBL" id="AOHS01000034">
    <property type="protein sequence ID" value="ELY29897.1"/>
    <property type="molecule type" value="Genomic_DNA"/>
</dbReference>
<feature type="region of interest" description="Disordered" evidence="2">
    <location>
        <begin position="139"/>
        <end position="160"/>
    </location>
</feature>
<dbReference type="PANTHER" id="PTHR22855:SF13">
    <property type="entry name" value="METHYLCROTONOYL-COA CARBOXYLASE BETA CHAIN, MITOCHONDRIAL"/>
    <property type="match status" value="1"/>
</dbReference>
<evidence type="ECO:0000313" key="6">
    <source>
        <dbReference type="EMBL" id="ELY29897.1"/>
    </source>
</evidence>
<dbReference type="HOGENOM" id="CLU_018822_6_1_2"/>
<evidence type="ECO:0000256" key="2">
    <source>
        <dbReference type="SAM" id="MobiDB-lite"/>
    </source>
</evidence>
<dbReference type="RefSeq" id="WP_004267336.1">
    <property type="nucleotide sequence ID" value="NC_013922.1"/>
</dbReference>
<dbReference type="InterPro" id="IPR011762">
    <property type="entry name" value="COA_CT_N"/>
</dbReference>
<dbReference type="KEGG" id="nmg:Nmag_2122"/>
<dbReference type="PROSITE" id="PS50980">
    <property type="entry name" value="COA_CT_NTER"/>
    <property type="match status" value="1"/>
</dbReference>
<dbReference type="eggNOG" id="arCOG02705">
    <property type="taxonomic scope" value="Archaea"/>
</dbReference>
<dbReference type="Gene3D" id="3.90.226.10">
    <property type="entry name" value="2-enoyl-CoA Hydratase, Chain A, domain 1"/>
    <property type="match status" value="2"/>
</dbReference>
<dbReference type="Proteomes" id="UP000011543">
    <property type="component" value="Unassembled WGS sequence"/>
</dbReference>
<dbReference type="PANTHER" id="PTHR22855">
    <property type="entry name" value="ACETYL, PROPIONYL, PYRUVATE, AND GLUTACONYL CARBOXYLASE-RELATED"/>
    <property type="match status" value="1"/>
</dbReference>
<dbReference type="GO" id="GO:1905202">
    <property type="term" value="C:methylcrotonoyl-CoA carboxylase complex"/>
    <property type="evidence" value="ECO:0007669"/>
    <property type="project" value="TreeGrafter"/>
</dbReference>
<reference evidence="5" key="4">
    <citation type="submission" date="2016-09" db="EMBL/GenBank/DDBJ databases">
        <authorList>
            <person name="Pfeiffer F."/>
        </authorList>
    </citation>
    <scope>NUCLEOTIDE SEQUENCE</scope>
    <source>
        <strain evidence="5">ATCC 43099</strain>
    </source>
</reference>
<feature type="region of interest" description="Disordered" evidence="2">
    <location>
        <begin position="49"/>
        <end position="102"/>
    </location>
</feature>
<dbReference type="SUPFAM" id="SSF52096">
    <property type="entry name" value="ClpP/crotonase"/>
    <property type="match status" value="2"/>
</dbReference>
<feature type="domain" description="CoA carboxyltransferase N-terminal" evidence="3">
    <location>
        <begin position="95"/>
        <end position="368"/>
    </location>
</feature>
<proteinExistence type="predicted"/>
<dbReference type="InterPro" id="IPR011763">
    <property type="entry name" value="COA_CT_C"/>
</dbReference>
<keyword evidence="5" id="KW-0436">Ligase</keyword>
<evidence type="ECO:0000313" key="7">
    <source>
        <dbReference type="Proteomes" id="UP000001879"/>
    </source>
</evidence>
<evidence type="ECO:0000259" key="4">
    <source>
        <dbReference type="PROSITE" id="PS50989"/>
    </source>
</evidence>
<dbReference type="STRING" id="547559.Nmag_2122"/>
<feature type="compositionally biased region" description="Gly residues" evidence="2">
    <location>
        <begin position="56"/>
        <end position="74"/>
    </location>
</feature>
<keyword evidence="1" id="KW-0175">Coiled coil</keyword>
<dbReference type="InterPro" id="IPR029045">
    <property type="entry name" value="ClpP/crotonase-like_dom_sf"/>
</dbReference>
<dbReference type="EC" id="6.4.1.3" evidence="5"/>
<feature type="coiled-coil region" evidence="1">
    <location>
        <begin position="550"/>
        <end position="577"/>
    </location>
</feature>
<gene>
    <name evidence="5" type="primary">pccB1</name>
    <name evidence="5" type="ordered locus">Nmag_2122</name>
    <name evidence="6" type="ORF">C500_09814</name>
</gene>
<organism evidence="5 7">
    <name type="scientific">Natrialba magadii (strain ATCC 43099 / DSM 3394 / CCM 3739 / CIP 104546 / IAM 13178 / JCM 8861 / NBRC 102185 / NCIMB 2190 / MS3)</name>
    <name type="common">Natronobacterium magadii</name>
    <dbReference type="NCBI Taxonomy" id="547559"/>
    <lineage>
        <taxon>Archaea</taxon>
        <taxon>Methanobacteriati</taxon>
        <taxon>Methanobacteriota</taxon>
        <taxon>Stenosarchaea group</taxon>
        <taxon>Halobacteria</taxon>
        <taxon>Halobacteriales</taxon>
        <taxon>Natrialbaceae</taxon>
        <taxon>Natrialba</taxon>
    </lineage>
</organism>
<evidence type="ECO:0000313" key="8">
    <source>
        <dbReference type="Proteomes" id="UP000011543"/>
    </source>
</evidence>
<dbReference type="AlphaFoldDB" id="D3SW30"/>
<keyword evidence="7" id="KW-1185">Reference proteome</keyword>